<feature type="region of interest" description="Disordered" evidence="8">
    <location>
        <begin position="369"/>
        <end position="389"/>
    </location>
</feature>
<dbReference type="GO" id="GO:0004503">
    <property type="term" value="F:tyrosinase activity"/>
    <property type="evidence" value="ECO:0007669"/>
    <property type="project" value="UniProtKB-EC"/>
</dbReference>
<keyword evidence="12" id="KW-1185">Reference proteome</keyword>
<comment type="caution">
    <text evidence="11">The sequence shown here is derived from an EMBL/GenBank/DDBJ whole genome shotgun (WGS) entry which is preliminary data.</text>
</comment>
<evidence type="ECO:0000256" key="1">
    <source>
        <dbReference type="ARBA" id="ARBA00009928"/>
    </source>
</evidence>
<evidence type="ECO:0000256" key="6">
    <source>
        <dbReference type="ARBA" id="ARBA00048233"/>
    </source>
</evidence>
<dbReference type="Proteomes" id="UP000290288">
    <property type="component" value="Unassembled WGS sequence"/>
</dbReference>
<evidence type="ECO:0000259" key="10">
    <source>
        <dbReference type="PROSITE" id="PS00498"/>
    </source>
</evidence>
<evidence type="ECO:0000256" key="7">
    <source>
        <dbReference type="ARBA" id="ARBA00048881"/>
    </source>
</evidence>
<accession>A0A4V1Q3C6</accession>
<comment type="catalytic activity">
    <reaction evidence="7">
        <text>L-tyrosine + O2 = L-dopaquinone + H2O</text>
        <dbReference type="Rhea" id="RHEA:18117"/>
        <dbReference type="ChEBI" id="CHEBI:15377"/>
        <dbReference type="ChEBI" id="CHEBI:15379"/>
        <dbReference type="ChEBI" id="CHEBI:57924"/>
        <dbReference type="ChEBI" id="CHEBI:58315"/>
        <dbReference type="EC" id="1.14.18.1"/>
    </reaction>
</comment>
<protein>
    <recommendedName>
        <fullName evidence="2">tyrosinase</fullName>
        <ecNumber evidence="2">1.14.18.1</ecNumber>
    </recommendedName>
</protein>
<dbReference type="InterPro" id="IPR002227">
    <property type="entry name" value="Tyrosinase_Cu-bd"/>
</dbReference>
<dbReference type="STRING" id="2316362.A0A4V1Q3C6"/>
<gene>
    <name evidence="11" type="ORF">EST38_g7741</name>
</gene>
<name>A0A4V1Q3C6_9AGAR</name>
<evidence type="ECO:0000256" key="3">
    <source>
        <dbReference type="ARBA" id="ARBA00022723"/>
    </source>
</evidence>
<proteinExistence type="inferred from homology"/>
<comment type="similarity">
    <text evidence="1">Belongs to the tyrosinase family.</text>
</comment>
<dbReference type="SUPFAM" id="SSF48056">
    <property type="entry name" value="Di-copper centre-containing domain"/>
    <property type="match status" value="1"/>
</dbReference>
<feature type="compositionally biased region" description="Basic and acidic residues" evidence="8">
    <location>
        <begin position="376"/>
        <end position="388"/>
    </location>
</feature>
<evidence type="ECO:0000313" key="11">
    <source>
        <dbReference type="EMBL" id="RXW18118.1"/>
    </source>
</evidence>
<dbReference type="InterPro" id="IPR008922">
    <property type="entry name" value="Di-copper_centre_dom_sf"/>
</dbReference>
<organism evidence="11 12">
    <name type="scientific">Candolleomyces aberdarensis</name>
    <dbReference type="NCBI Taxonomy" id="2316362"/>
    <lineage>
        <taxon>Eukaryota</taxon>
        <taxon>Fungi</taxon>
        <taxon>Dikarya</taxon>
        <taxon>Basidiomycota</taxon>
        <taxon>Agaricomycotina</taxon>
        <taxon>Agaricomycetes</taxon>
        <taxon>Agaricomycetidae</taxon>
        <taxon>Agaricales</taxon>
        <taxon>Agaricineae</taxon>
        <taxon>Psathyrellaceae</taxon>
        <taxon>Candolleomyces</taxon>
    </lineage>
</organism>
<dbReference type="InterPro" id="IPR050316">
    <property type="entry name" value="Tyrosinase/Hemocyanin"/>
</dbReference>
<reference evidence="11 12" key="1">
    <citation type="submission" date="2019-01" db="EMBL/GenBank/DDBJ databases">
        <title>Draft genome sequence of Psathyrella aberdarensis IHI B618.</title>
        <authorList>
            <person name="Buettner E."/>
            <person name="Kellner H."/>
        </authorList>
    </citation>
    <scope>NUCLEOTIDE SEQUENCE [LARGE SCALE GENOMIC DNA]</scope>
    <source>
        <strain evidence="11 12">IHI B618</strain>
    </source>
</reference>
<keyword evidence="5" id="KW-0470">Melanin biosynthesis</keyword>
<feature type="domain" description="Tyrosinase copper-binding" evidence="10">
    <location>
        <begin position="327"/>
        <end position="338"/>
    </location>
</feature>
<dbReference type="Gene3D" id="1.10.1280.10">
    <property type="entry name" value="Di-copper center containing domain from catechol oxidase"/>
    <property type="match status" value="1"/>
</dbReference>
<comment type="catalytic activity">
    <reaction evidence="6">
        <text>2 L-dopa + O2 = 2 L-dopaquinone + 2 H2O</text>
        <dbReference type="Rhea" id="RHEA:34287"/>
        <dbReference type="ChEBI" id="CHEBI:15377"/>
        <dbReference type="ChEBI" id="CHEBI:15379"/>
        <dbReference type="ChEBI" id="CHEBI:57504"/>
        <dbReference type="ChEBI" id="CHEBI:57924"/>
        <dbReference type="EC" id="1.14.18.1"/>
    </reaction>
</comment>
<evidence type="ECO:0000256" key="2">
    <source>
        <dbReference type="ARBA" id="ARBA00011906"/>
    </source>
</evidence>
<evidence type="ECO:0000256" key="5">
    <source>
        <dbReference type="ARBA" id="ARBA00023101"/>
    </source>
</evidence>
<dbReference type="AlphaFoldDB" id="A0A4V1Q3C6"/>
<keyword evidence="3" id="KW-0479">Metal-binding</keyword>
<dbReference type="PRINTS" id="PR00092">
    <property type="entry name" value="TYROSINASE"/>
</dbReference>
<sequence length="677" mass="76567">MSQPYKITGLHGVFPRLEIRKLYEDEIQFTLFIYALHAIKQPDYRPKPARFQDMGGIHGLPYERWSGDPDAPDALPEGIWGGYCNHQSVLFPVWHRPYVLAIEQSVGEAANRLARRWTEDTEHVSEDVRKTWIDSANKLRFPYWDWTDKNTETEGLPDVLKPQVFQYKLPDGTLSDPIENPLAFHEFGSVQPDGFQDEIFQTSMARGGAMSFFKSWSRTYRWPSSKVNPIEDYVKINKLLRGSAETRGSAKQLREQVGRLFCYPAPGETVEQQRPSIWDEFSNTLFKPGKAGWDGFGCGSIEQPHNTVHLVLGGLGAMANNDYAGYDPIFYLHHCNIDRILAFWEYTYSKYWVDMGYYKKDGDGKAIPFTQPEGTWDERNNAPIDRKTGLQPFRTKTGEYWTPDQTRFFNKSSTLETGYTYPDIVAEVNGKQQRVSLTDRLPETDQQVHECKAVLQTHFGVCEKGPLAKLHLKETTGYTAIPEGHRLVQDYQRFYTFVELVGHAFNGSYSLQLLFKERVIASFAVLSRGDATQCASCRVRKKAGGQVRGIVDIPDEVVGEIIESRKKELDTADDIVEALANFIKESLSVRLIDAGGNLLADAVARPGVPGIRTVGGEGSRLEEAITPVVHLRSARAIRKVDDSVVVPARGQLPKMGLTFFNHSDHGDLLGDQEWKTI</sequence>
<evidence type="ECO:0000259" key="9">
    <source>
        <dbReference type="PROSITE" id="PS00497"/>
    </source>
</evidence>
<dbReference type="PROSITE" id="PS00497">
    <property type="entry name" value="TYROSINASE_1"/>
    <property type="match status" value="1"/>
</dbReference>
<dbReference type="PROSITE" id="PS00498">
    <property type="entry name" value="TYROSINASE_2"/>
    <property type="match status" value="1"/>
</dbReference>
<dbReference type="EMBL" id="SDEE01000289">
    <property type="protein sequence ID" value="RXW18118.1"/>
    <property type="molecule type" value="Genomic_DNA"/>
</dbReference>
<dbReference type="OrthoDB" id="6132182at2759"/>
<evidence type="ECO:0000256" key="4">
    <source>
        <dbReference type="ARBA" id="ARBA00023008"/>
    </source>
</evidence>
<keyword evidence="4" id="KW-0186">Copper</keyword>
<dbReference type="PANTHER" id="PTHR11474:SF76">
    <property type="entry name" value="SHKT DOMAIN-CONTAINING PROTEIN"/>
    <property type="match status" value="1"/>
</dbReference>
<evidence type="ECO:0000313" key="12">
    <source>
        <dbReference type="Proteomes" id="UP000290288"/>
    </source>
</evidence>
<dbReference type="EC" id="1.14.18.1" evidence="2"/>
<feature type="domain" description="Tyrosinase copper-binding" evidence="9">
    <location>
        <begin position="86"/>
        <end position="103"/>
    </location>
</feature>
<dbReference type="GO" id="GO:0046872">
    <property type="term" value="F:metal ion binding"/>
    <property type="evidence" value="ECO:0007669"/>
    <property type="project" value="UniProtKB-KW"/>
</dbReference>
<dbReference type="PANTHER" id="PTHR11474">
    <property type="entry name" value="TYROSINASE FAMILY MEMBER"/>
    <property type="match status" value="1"/>
</dbReference>
<dbReference type="Pfam" id="PF00264">
    <property type="entry name" value="Tyrosinase"/>
    <property type="match status" value="1"/>
</dbReference>
<dbReference type="GO" id="GO:0042438">
    <property type="term" value="P:melanin biosynthetic process"/>
    <property type="evidence" value="ECO:0007669"/>
    <property type="project" value="UniProtKB-KW"/>
</dbReference>
<evidence type="ECO:0000256" key="8">
    <source>
        <dbReference type="SAM" id="MobiDB-lite"/>
    </source>
</evidence>